<evidence type="ECO:0000313" key="2">
    <source>
        <dbReference type="Ensembl" id="ENSVKKP00000011493.1"/>
    </source>
</evidence>
<dbReference type="AlphaFoldDB" id="A0A8D2JBG4"/>
<dbReference type="OMA" id="KHLWEGP"/>
<protein>
    <submittedName>
        <fullName evidence="2">Transmembrane protein 69</fullName>
    </submittedName>
</protein>
<dbReference type="RefSeq" id="XP_044297716.1">
    <property type="nucleotide sequence ID" value="XM_044441781.1"/>
</dbReference>
<reference evidence="2" key="1">
    <citation type="submission" date="2025-08" db="UniProtKB">
        <authorList>
            <consortium name="Ensembl"/>
        </authorList>
    </citation>
    <scope>IDENTIFICATION</scope>
</reference>
<organism evidence="2 3">
    <name type="scientific">Varanus komodoensis</name>
    <name type="common">Komodo dragon</name>
    <dbReference type="NCBI Taxonomy" id="61221"/>
    <lineage>
        <taxon>Eukaryota</taxon>
        <taxon>Metazoa</taxon>
        <taxon>Chordata</taxon>
        <taxon>Craniata</taxon>
        <taxon>Vertebrata</taxon>
        <taxon>Euteleostomi</taxon>
        <taxon>Lepidosauria</taxon>
        <taxon>Squamata</taxon>
        <taxon>Bifurcata</taxon>
        <taxon>Unidentata</taxon>
        <taxon>Episquamata</taxon>
        <taxon>Toxicofera</taxon>
        <taxon>Anguimorpha</taxon>
        <taxon>Paleoanguimorpha</taxon>
        <taxon>Varanoidea</taxon>
        <taxon>Varanidae</taxon>
        <taxon>Varanus</taxon>
    </lineage>
</organism>
<dbReference type="Ensembl" id="ENSVKKT00000011766.1">
    <property type="protein sequence ID" value="ENSVKKP00000011493.1"/>
    <property type="gene ID" value="ENSVKKG00000008014.1"/>
</dbReference>
<reference evidence="2" key="2">
    <citation type="submission" date="2025-09" db="UniProtKB">
        <authorList>
            <consortium name="Ensembl"/>
        </authorList>
    </citation>
    <scope>IDENTIFICATION</scope>
</reference>
<dbReference type="Pfam" id="PF11911">
    <property type="entry name" value="DUF3429"/>
    <property type="match status" value="1"/>
</dbReference>
<dbReference type="PANTHER" id="PTHR15887:SF1">
    <property type="entry name" value="TRANSMEMBRANE PROTEIN 69"/>
    <property type="match status" value="1"/>
</dbReference>
<accession>A0A8D2JBG4</accession>
<keyword evidence="1" id="KW-0812">Transmembrane</keyword>
<feature type="transmembrane region" description="Helical" evidence="1">
    <location>
        <begin position="195"/>
        <end position="215"/>
    </location>
</feature>
<proteinExistence type="predicted"/>
<gene>
    <name evidence="2" type="primary">TMEM69</name>
</gene>
<feature type="transmembrane region" description="Helical" evidence="1">
    <location>
        <begin position="133"/>
        <end position="153"/>
    </location>
</feature>
<dbReference type="OrthoDB" id="194289at2759"/>
<keyword evidence="1" id="KW-1133">Transmembrane helix</keyword>
<dbReference type="InterPro" id="IPR021836">
    <property type="entry name" value="DUF3429"/>
</dbReference>
<name>A0A8D2JBG4_VARKO</name>
<keyword evidence="3" id="KW-1185">Reference proteome</keyword>
<dbReference type="CTD" id="51249"/>
<feature type="transmembrane region" description="Helical" evidence="1">
    <location>
        <begin position="165"/>
        <end position="183"/>
    </location>
</feature>
<dbReference type="GeneID" id="123029156"/>
<feature type="transmembrane region" description="Helical" evidence="1">
    <location>
        <begin position="252"/>
        <end position="269"/>
    </location>
</feature>
<keyword evidence="1" id="KW-0472">Membrane</keyword>
<feature type="transmembrane region" description="Helical" evidence="1">
    <location>
        <begin position="221"/>
        <end position="240"/>
    </location>
</feature>
<dbReference type="KEGG" id="vko:123029156"/>
<dbReference type="Proteomes" id="UP000694545">
    <property type="component" value="Unplaced"/>
</dbReference>
<sequence>MFGIHLASAVPSILVTRRYVKHVPRVGLESVKMYHLLQRCSLQIPSKILHFQRLSQPGRCKVVHYLLPIECGQVALPKLEWLKQTSGTIIKAQYFHSSCCRWKKQKKPEEPEPRQLGLVRYDMPSLKDSPKPALYLSFAGLIPFVSIPLLMVINEVFYSELVFAHIAYGACIVSFLGGIRWGFALPEGSPAKPDWINLANSVVSPFLAWLALLFYQDPTQAAAMVIIGLGIALHYDLALLPTYPSWFKALRTVLTVVAAGSLFTIIFIVNNYPEKSLSKIVSEMKQLK</sequence>
<evidence type="ECO:0000313" key="3">
    <source>
        <dbReference type="Proteomes" id="UP000694545"/>
    </source>
</evidence>
<dbReference type="PANTHER" id="PTHR15887">
    <property type="entry name" value="TRANSMEMBRANE PROTEIN 69"/>
    <property type="match status" value="1"/>
</dbReference>
<evidence type="ECO:0000256" key="1">
    <source>
        <dbReference type="SAM" id="Phobius"/>
    </source>
</evidence>